<dbReference type="OrthoDB" id="6356556at2759"/>
<evidence type="ECO:0000256" key="2">
    <source>
        <dbReference type="ARBA" id="ARBA00022692"/>
    </source>
</evidence>
<dbReference type="InterPro" id="IPR000276">
    <property type="entry name" value="GPCR_Rhodpsn"/>
</dbReference>
<dbReference type="GO" id="GO:0004930">
    <property type="term" value="F:G protein-coupled receptor activity"/>
    <property type="evidence" value="ECO:0007669"/>
    <property type="project" value="InterPro"/>
</dbReference>
<feature type="transmembrane region" description="Helical" evidence="5">
    <location>
        <begin position="238"/>
        <end position="259"/>
    </location>
</feature>
<comment type="subcellular location">
    <subcellularLocation>
        <location evidence="1">Membrane</location>
    </subcellularLocation>
</comment>
<evidence type="ECO:0000256" key="5">
    <source>
        <dbReference type="SAM" id="Phobius"/>
    </source>
</evidence>
<keyword evidence="3 5" id="KW-1133">Transmembrane helix</keyword>
<organism evidence="6 7">
    <name type="scientific">Penaeus vannamei</name>
    <name type="common">Whiteleg shrimp</name>
    <name type="synonym">Litopenaeus vannamei</name>
    <dbReference type="NCBI Taxonomy" id="6689"/>
    <lineage>
        <taxon>Eukaryota</taxon>
        <taxon>Metazoa</taxon>
        <taxon>Ecdysozoa</taxon>
        <taxon>Arthropoda</taxon>
        <taxon>Crustacea</taxon>
        <taxon>Multicrustacea</taxon>
        <taxon>Malacostraca</taxon>
        <taxon>Eumalacostraca</taxon>
        <taxon>Eucarida</taxon>
        <taxon>Decapoda</taxon>
        <taxon>Dendrobranchiata</taxon>
        <taxon>Penaeoidea</taxon>
        <taxon>Penaeidae</taxon>
        <taxon>Penaeus</taxon>
    </lineage>
</organism>
<gene>
    <name evidence="6" type="ORF">C7M84_019688</name>
</gene>
<name>A0A3R7NNB0_PENVA</name>
<dbReference type="CDD" id="cd00637">
    <property type="entry name" value="7tm_classA_rhodopsin-like"/>
    <property type="match status" value="1"/>
</dbReference>
<dbReference type="SUPFAM" id="SSF81321">
    <property type="entry name" value="Family A G protein-coupled receptor-like"/>
    <property type="match status" value="1"/>
</dbReference>
<dbReference type="EMBL" id="QCYY01003673">
    <property type="protein sequence ID" value="ROT62463.1"/>
    <property type="molecule type" value="Genomic_DNA"/>
</dbReference>
<sequence>MSAADTLALTSCAAHISCQSSTIVPALHAPAETSPRCNIWIQQDLRDLREQLWTCKAASSFLCLRVLVLIHLSIASSSAAFPTLQHSAKTSSIPLLASKNTTDDVTARENCWKRLKTLFEDVSVSFTQGMGFSEYLCRSLAISSVYSSFCAVLFETTSVMSLQCLAFLAVERYLACKYPQSTSQKPGTVKATNLAMWGIGLALPLGILFTSEEAPGCGFFDPFTKLFILLPRSGLGSVLHHLLMFYMAGLFVCTVLVLLKTKQIFTARSKADLANLVKQSSPTRVEQQKREDLGILTTMNMMLALHLASVGPRLLLLIPGLRSEGRLRFLFWWVFLLDSSWHWYVLNLRSQVFQDYLARLFLRFPWWPRAFRATLESKLLPDAGLSVELGQLWRKMESAVSRRNQSPSAENLP</sequence>
<evidence type="ECO:0000256" key="4">
    <source>
        <dbReference type="ARBA" id="ARBA00023136"/>
    </source>
</evidence>
<comment type="caution">
    <text evidence="6">The sequence shown here is derived from an EMBL/GenBank/DDBJ whole genome shotgun (WGS) entry which is preliminary data.</text>
</comment>
<dbReference type="GO" id="GO:0016020">
    <property type="term" value="C:membrane"/>
    <property type="evidence" value="ECO:0007669"/>
    <property type="project" value="UniProtKB-SubCell"/>
</dbReference>
<dbReference type="AlphaFoldDB" id="A0A3R7NNB0"/>
<dbReference type="Pfam" id="PF00001">
    <property type="entry name" value="7tm_1"/>
    <property type="match status" value="1"/>
</dbReference>
<keyword evidence="2 5" id="KW-0812">Transmembrane</keyword>
<reference evidence="6 7" key="1">
    <citation type="submission" date="2018-04" db="EMBL/GenBank/DDBJ databases">
        <authorList>
            <person name="Zhang X."/>
            <person name="Yuan J."/>
            <person name="Li F."/>
            <person name="Xiang J."/>
        </authorList>
    </citation>
    <scope>NUCLEOTIDE SEQUENCE [LARGE SCALE GENOMIC DNA]</scope>
    <source>
        <tissue evidence="6">Muscle</tissue>
    </source>
</reference>
<dbReference type="Gene3D" id="1.20.1070.10">
    <property type="entry name" value="Rhodopsin 7-helix transmembrane proteins"/>
    <property type="match status" value="1"/>
</dbReference>
<reference evidence="6 7" key="2">
    <citation type="submission" date="2019-01" db="EMBL/GenBank/DDBJ databases">
        <title>The decoding of complex shrimp genome reveals the adaptation for benthos swimmer, frequently molting mechanism and breeding impact on genome.</title>
        <authorList>
            <person name="Sun Y."/>
            <person name="Gao Y."/>
            <person name="Yu Y."/>
        </authorList>
    </citation>
    <scope>NUCLEOTIDE SEQUENCE [LARGE SCALE GENOMIC DNA]</scope>
    <source>
        <tissue evidence="6">Muscle</tissue>
    </source>
</reference>
<evidence type="ECO:0000313" key="7">
    <source>
        <dbReference type="Proteomes" id="UP000283509"/>
    </source>
</evidence>
<protein>
    <submittedName>
        <fullName evidence="6">Uncharacterized protein</fullName>
    </submittedName>
</protein>
<evidence type="ECO:0000313" key="6">
    <source>
        <dbReference type="EMBL" id="ROT62463.1"/>
    </source>
</evidence>
<keyword evidence="7" id="KW-1185">Reference proteome</keyword>
<evidence type="ECO:0000256" key="1">
    <source>
        <dbReference type="ARBA" id="ARBA00004370"/>
    </source>
</evidence>
<keyword evidence="4 5" id="KW-0472">Membrane</keyword>
<accession>A0A3R7NNB0</accession>
<proteinExistence type="predicted"/>
<evidence type="ECO:0000256" key="3">
    <source>
        <dbReference type="ARBA" id="ARBA00022989"/>
    </source>
</evidence>
<dbReference type="Proteomes" id="UP000283509">
    <property type="component" value="Unassembled WGS sequence"/>
</dbReference>